<gene>
    <name evidence="7" type="ORF">DEB45_01780</name>
    <name evidence="6" type="ORF">EP13_11175</name>
</gene>
<dbReference type="UniPathway" id="UPA00344"/>
<dbReference type="GO" id="GO:1990133">
    <property type="term" value="C:molybdopterin adenylyltransferase complex"/>
    <property type="evidence" value="ECO:0007669"/>
    <property type="project" value="TreeGrafter"/>
</dbReference>
<dbReference type="EMBL" id="DONK01000028">
    <property type="protein sequence ID" value="HBU49963.1"/>
    <property type="molecule type" value="Genomic_DNA"/>
</dbReference>
<dbReference type="AlphaFoldDB" id="A0A075P2I6"/>
<dbReference type="Proteomes" id="UP000264779">
    <property type="component" value="Unassembled WGS sequence"/>
</dbReference>
<comment type="similarity">
    <text evidence="4">Belongs to the MoaD family.</text>
</comment>
<evidence type="ECO:0000256" key="5">
    <source>
        <dbReference type="ARBA" id="ARBA00024247"/>
    </source>
</evidence>
<name>A0A075P2I6_9ALTE</name>
<dbReference type="SUPFAM" id="SSF54285">
    <property type="entry name" value="MoaD/ThiS"/>
    <property type="match status" value="1"/>
</dbReference>
<keyword evidence="2" id="KW-0547">Nucleotide-binding</keyword>
<evidence type="ECO:0000313" key="6">
    <source>
        <dbReference type="EMBL" id="AIF99200.1"/>
    </source>
</evidence>
<dbReference type="GO" id="GO:0000166">
    <property type="term" value="F:nucleotide binding"/>
    <property type="evidence" value="ECO:0007669"/>
    <property type="project" value="UniProtKB-KW"/>
</dbReference>
<keyword evidence="3" id="KW-0501">Molybdenum cofactor biosynthesis</keyword>
<dbReference type="Gene3D" id="3.10.20.30">
    <property type="match status" value="1"/>
</dbReference>
<dbReference type="GO" id="GO:0006777">
    <property type="term" value="P:Mo-molybdopterin cofactor biosynthetic process"/>
    <property type="evidence" value="ECO:0007669"/>
    <property type="project" value="UniProtKB-KW"/>
</dbReference>
<comment type="pathway">
    <text evidence="1">Cofactor biosynthesis; molybdopterin biosynthesis.</text>
</comment>
<evidence type="ECO:0000313" key="9">
    <source>
        <dbReference type="Proteomes" id="UP000264779"/>
    </source>
</evidence>
<proteinExistence type="inferred from homology"/>
<dbReference type="EMBL" id="CP008849">
    <property type="protein sequence ID" value="AIF99200.1"/>
    <property type="molecule type" value="Genomic_DNA"/>
</dbReference>
<protein>
    <recommendedName>
        <fullName evidence="5">Molybdopterin synthase sulfur carrier subunit</fullName>
    </recommendedName>
</protein>
<dbReference type="CDD" id="cd00754">
    <property type="entry name" value="Ubl_MoaD"/>
    <property type="match status" value="1"/>
</dbReference>
<reference evidence="6 8" key="1">
    <citation type="submission" date="2014-06" db="EMBL/GenBank/DDBJ databases">
        <title>Genomes of Alteromonas australica, a world apart.</title>
        <authorList>
            <person name="Gonzaga A."/>
            <person name="Lopez-Perez M."/>
            <person name="Rodriguez-Valera F."/>
        </authorList>
    </citation>
    <scope>NUCLEOTIDE SEQUENCE [LARGE SCALE GENOMIC DNA]</scope>
    <source>
        <strain evidence="6 8">H 17</strain>
    </source>
</reference>
<dbReference type="PANTHER" id="PTHR33359">
    <property type="entry name" value="MOLYBDOPTERIN SYNTHASE SULFUR CARRIER SUBUNIT"/>
    <property type="match status" value="1"/>
</dbReference>
<organism evidence="6 8">
    <name type="scientific">Alteromonas australica</name>
    <dbReference type="NCBI Taxonomy" id="589873"/>
    <lineage>
        <taxon>Bacteria</taxon>
        <taxon>Pseudomonadati</taxon>
        <taxon>Pseudomonadota</taxon>
        <taxon>Gammaproteobacteria</taxon>
        <taxon>Alteromonadales</taxon>
        <taxon>Alteromonadaceae</taxon>
        <taxon>Alteromonas/Salinimonas group</taxon>
        <taxon>Alteromonas</taxon>
    </lineage>
</organism>
<dbReference type="Proteomes" id="UP000056090">
    <property type="component" value="Chromosome"/>
</dbReference>
<dbReference type="eggNOG" id="COG1977">
    <property type="taxonomic scope" value="Bacteria"/>
</dbReference>
<evidence type="ECO:0000313" key="8">
    <source>
        <dbReference type="Proteomes" id="UP000056090"/>
    </source>
</evidence>
<dbReference type="RefSeq" id="WP_044057315.1">
    <property type="nucleotide sequence ID" value="NZ_CALBIY010000089.1"/>
</dbReference>
<evidence type="ECO:0000313" key="7">
    <source>
        <dbReference type="EMBL" id="HBU49963.1"/>
    </source>
</evidence>
<dbReference type="InterPro" id="IPR044672">
    <property type="entry name" value="MOCS2A"/>
</dbReference>
<dbReference type="InterPro" id="IPR012675">
    <property type="entry name" value="Beta-grasp_dom_sf"/>
</dbReference>
<dbReference type="GeneID" id="78255467"/>
<dbReference type="InterPro" id="IPR016155">
    <property type="entry name" value="Mopterin_synth/thiamin_S_b"/>
</dbReference>
<dbReference type="PANTHER" id="PTHR33359:SF1">
    <property type="entry name" value="MOLYBDOPTERIN SYNTHASE SULFUR CARRIER SUBUNIT"/>
    <property type="match status" value="1"/>
</dbReference>
<keyword evidence="8" id="KW-1185">Reference proteome</keyword>
<accession>A0A075P2I6</accession>
<reference evidence="7 9" key="2">
    <citation type="journal article" date="2018" name="Nat. Biotechnol.">
        <title>A standardized bacterial taxonomy based on genome phylogeny substantially revises the tree of life.</title>
        <authorList>
            <person name="Parks D.H."/>
            <person name="Chuvochina M."/>
            <person name="Waite D.W."/>
            <person name="Rinke C."/>
            <person name="Skarshewski A."/>
            <person name="Chaumeil P.A."/>
            <person name="Hugenholtz P."/>
        </authorList>
    </citation>
    <scope>NUCLEOTIDE SEQUENCE [LARGE SCALE GENOMIC DNA]</scope>
    <source>
        <strain evidence="7">UBA11621</strain>
    </source>
</reference>
<dbReference type="Pfam" id="PF02597">
    <property type="entry name" value="ThiS"/>
    <property type="match status" value="1"/>
</dbReference>
<dbReference type="KEGG" id="aal:EP13_11175"/>
<dbReference type="FunFam" id="3.10.20.30:FF:000010">
    <property type="entry name" value="Molybdopterin synthase sulfur carrier subunit"/>
    <property type="match status" value="1"/>
</dbReference>
<evidence type="ECO:0000256" key="1">
    <source>
        <dbReference type="ARBA" id="ARBA00005046"/>
    </source>
</evidence>
<evidence type="ECO:0000256" key="3">
    <source>
        <dbReference type="ARBA" id="ARBA00023150"/>
    </source>
</evidence>
<evidence type="ECO:0000256" key="4">
    <source>
        <dbReference type="ARBA" id="ARBA00024200"/>
    </source>
</evidence>
<dbReference type="InterPro" id="IPR003749">
    <property type="entry name" value="ThiS/MoaD-like"/>
</dbReference>
<sequence length="82" mass="9060">MKITIKTFAQTREITKTPSLELDVEEKATVASVMAKLQERDENWSLALDTSVLTACNHQLCEKDMVLCDGDEVAFFPPVTGG</sequence>
<evidence type="ECO:0000256" key="2">
    <source>
        <dbReference type="ARBA" id="ARBA00022741"/>
    </source>
</evidence>